<dbReference type="AlphaFoldDB" id="Q0YTI5"/>
<keyword evidence="2 6" id="KW-0812">Transmembrane</keyword>
<gene>
    <name evidence="8" type="ORF">CferDRAFT_1573</name>
</gene>
<dbReference type="GO" id="GO:0017004">
    <property type="term" value="P:cytochrome complex assembly"/>
    <property type="evidence" value="ECO:0007669"/>
    <property type="project" value="UniProtKB-KW"/>
</dbReference>
<reference evidence="8 9" key="2">
    <citation type="submission" date="2006-07" db="EMBL/GenBank/DDBJ databases">
        <title>Sequencing of the draft genome and assembly of Chlorobium ferroxidans DSM 13031.</title>
        <authorList>
            <consortium name="US DOE Joint Genome Institute (JGI-PGF)"/>
            <person name="Copeland A."/>
            <person name="Lucas S."/>
            <person name="Lapidus A."/>
            <person name="Barry K."/>
            <person name="Glavina del Rio T."/>
            <person name="Dalin E."/>
            <person name="Tice H."/>
            <person name="Bruce D."/>
            <person name="Pitluck S."/>
            <person name="Richardson P."/>
        </authorList>
    </citation>
    <scope>NUCLEOTIDE SEQUENCE [LARGE SCALE GENOMIC DNA]</scope>
    <source>
        <strain evidence="8 9">DSM 13031</strain>
    </source>
</reference>
<comment type="subcellular location">
    <subcellularLocation>
        <location evidence="1">Membrane</location>
        <topology evidence="1">Multi-pass membrane protein</topology>
    </subcellularLocation>
</comment>
<dbReference type="OrthoDB" id="596762at2"/>
<dbReference type="InterPro" id="IPR023494">
    <property type="entry name" value="Cyt_c_bgen_Ccs1/CcsB/ResB"/>
</dbReference>
<evidence type="ECO:0000313" key="9">
    <source>
        <dbReference type="Proteomes" id="UP000004162"/>
    </source>
</evidence>
<keyword evidence="3" id="KW-0201">Cytochrome c-type biogenesis</keyword>
<protein>
    <recommendedName>
        <fullName evidence="7">ResB-like domain-containing protein</fullName>
    </recommendedName>
</protein>
<organism evidence="8 9">
    <name type="scientific">Chlorobium ferrooxidans DSM 13031</name>
    <dbReference type="NCBI Taxonomy" id="377431"/>
    <lineage>
        <taxon>Bacteria</taxon>
        <taxon>Pseudomonadati</taxon>
        <taxon>Chlorobiota</taxon>
        <taxon>Chlorobiia</taxon>
        <taxon>Chlorobiales</taxon>
        <taxon>Chlorobiaceae</taxon>
        <taxon>Chlorobium/Pelodictyon group</taxon>
        <taxon>Chlorobium</taxon>
    </lineage>
</organism>
<keyword evidence="4 6" id="KW-1133">Transmembrane helix</keyword>
<evidence type="ECO:0000256" key="2">
    <source>
        <dbReference type="ARBA" id="ARBA00022692"/>
    </source>
</evidence>
<dbReference type="PANTHER" id="PTHR31566:SF5">
    <property type="entry name" value="RESB-LIKE DOMAIN-CONTAINING PROTEIN"/>
    <property type="match status" value="1"/>
</dbReference>
<keyword evidence="5 6" id="KW-0472">Membrane</keyword>
<feature type="transmembrane region" description="Helical" evidence="6">
    <location>
        <begin position="153"/>
        <end position="170"/>
    </location>
</feature>
<proteinExistence type="predicted"/>
<evidence type="ECO:0000256" key="1">
    <source>
        <dbReference type="ARBA" id="ARBA00004141"/>
    </source>
</evidence>
<feature type="transmembrane region" description="Helical" evidence="6">
    <location>
        <begin position="119"/>
        <end position="141"/>
    </location>
</feature>
<sequence length="411" mass="44966">MVVVRRRWFQAPWEFREAFLVTAMVIVAGFFVEYLGAGGGIPLLHLPVNAIALVIFALMVLGAGLAFRNSAVVQWLGGIPLGLALIFAIAVLSLIGGIVPQGDAVAGSLSAMLRINQIFSSWPFFLTVLFFLANLGLGLSWKLFPFSMKNLQFILFHAGFWLALSCGIFGSTDLQRFVVPIEIGKANNLGYSMNSDTPQQLPFSIFLQNFSLEEYPPQLLLYDPQNDKLLVERSQAIIQVRKGVTASWKGVEVEVVDYLSYALRGSDGEPQAADRKAGMPFAKVRISSGGAPFEAWISTGSPMLKPEAADLGGILLIMVPGSPKSFNSAVSIQGENGEQKTATLGVNQPLSFSGWKLYQMGYDEKMGKWSQLSLIEVIRDPWLPAVYLGLFMIMAGNILFFWNGIKHSEVA</sequence>
<evidence type="ECO:0000256" key="5">
    <source>
        <dbReference type="ARBA" id="ARBA00023136"/>
    </source>
</evidence>
<dbReference type="Pfam" id="PF05140">
    <property type="entry name" value="ResB"/>
    <property type="match status" value="1"/>
</dbReference>
<feature type="transmembrane region" description="Helical" evidence="6">
    <location>
        <begin position="50"/>
        <end position="67"/>
    </location>
</feature>
<reference evidence="8 9" key="1">
    <citation type="submission" date="2006-07" db="EMBL/GenBank/DDBJ databases">
        <title>Annotation of the draft genome assembly of Chlorobium ferroxidans DSM 13031.</title>
        <authorList>
            <consortium name="US DOE Joint Genome Institute (JGI-ORNL)"/>
            <person name="Larimer F."/>
            <person name="Land M."/>
            <person name="Hauser L."/>
        </authorList>
    </citation>
    <scope>NUCLEOTIDE SEQUENCE [LARGE SCALE GENOMIC DNA]</scope>
    <source>
        <strain evidence="8 9">DSM 13031</strain>
    </source>
</reference>
<dbReference type="EMBL" id="AASE01000003">
    <property type="protein sequence ID" value="EAT59566.1"/>
    <property type="molecule type" value="Genomic_DNA"/>
</dbReference>
<evidence type="ECO:0000256" key="4">
    <source>
        <dbReference type="ARBA" id="ARBA00022989"/>
    </source>
</evidence>
<keyword evidence="9" id="KW-1185">Reference proteome</keyword>
<feature type="domain" description="ResB-like" evidence="7">
    <location>
        <begin position="321"/>
        <end position="365"/>
    </location>
</feature>
<feature type="transmembrane region" description="Helical" evidence="6">
    <location>
        <begin position="20"/>
        <end position="44"/>
    </location>
</feature>
<name>Q0YTI5_9CHLB</name>
<dbReference type="Proteomes" id="UP000004162">
    <property type="component" value="Unassembled WGS sequence"/>
</dbReference>
<dbReference type="InterPro" id="IPR007816">
    <property type="entry name" value="ResB-like_domain"/>
</dbReference>
<comment type="caution">
    <text evidence="8">The sequence shown here is derived from an EMBL/GenBank/DDBJ whole genome shotgun (WGS) entry which is preliminary data.</text>
</comment>
<evidence type="ECO:0000259" key="7">
    <source>
        <dbReference type="Pfam" id="PF05140"/>
    </source>
</evidence>
<dbReference type="GO" id="GO:0016020">
    <property type="term" value="C:membrane"/>
    <property type="evidence" value="ECO:0007669"/>
    <property type="project" value="UniProtKB-SubCell"/>
</dbReference>
<feature type="transmembrane region" description="Helical" evidence="6">
    <location>
        <begin position="382"/>
        <end position="402"/>
    </location>
</feature>
<dbReference type="RefSeq" id="WP_006365698.1">
    <property type="nucleotide sequence ID" value="NZ_AASE01000003.1"/>
</dbReference>
<evidence type="ECO:0000256" key="6">
    <source>
        <dbReference type="SAM" id="Phobius"/>
    </source>
</evidence>
<accession>Q0YTI5</accession>
<evidence type="ECO:0000313" key="8">
    <source>
        <dbReference type="EMBL" id="EAT59566.1"/>
    </source>
</evidence>
<evidence type="ECO:0000256" key="3">
    <source>
        <dbReference type="ARBA" id="ARBA00022748"/>
    </source>
</evidence>
<dbReference type="PANTHER" id="PTHR31566">
    <property type="entry name" value="CYTOCHROME C BIOGENESIS PROTEIN CCS1, CHLOROPLASTIC"/>
    <property type="match status" value="1"/>
</dbReference>
<feature type="transmembrane region" description="Helical" evidence="6">
    <location>
        <begin position="79"/>
        <end position="99"/>
    </location>
</feature>